<accession>A0A6A4WBH5</accession>
<dbReference type="CDD" id="cd11772">
    <property type="entry name" value="SH3_OSTF1"/>
    <property type="match status" value="1"/>
</dbReference>
<evidence type="ECO:0000313" key="11">
    <source>
        <dbReference type="EMBL" id="KAF0305097.1"/>
    </source>
</evidence>
<keyword evidence="4" id="KW-0677">Repeat</keyword>
<evidence type="ECO:0000256" key="2">
    <source>
        <dbReference type="ARBA" id="ARBA00022443"/>
    </source>
</evidence>
<dbReference type="OrthoDB" id="207120at2759"/>
<evidence type="ECO:0000256" key="5">
    <source>
        <dbReference type="ARBA" id="ARBA00023043"/>
    </source>
</evidence>
<dbReference type="InterPro" id="IPR036770">
    <property type="entry name" value="Ankyrin_rpt-contain_sf"/>
</dbReference>
<evidence type="ECO:0000256" key="3">
    <source>
        <dbReference type="ARBA" id="ARBA00022490"/>
    </source>
</evidence>
<feature type="repeat" description="ANK" evidence="8">
    <location>
        <begin position="145"/>
        <end position="177"/>
    </location>
</feature>
<dbReference type="SMART" id="SM00248">
    <property type="entry name" value="ANK"/>
    <property type="match status" value="3"/>
</dbReference>
<keyword evidence="12" id="KW-1185">Reference proteome</keyword>
<dbReference type="PANTHER" id="PTHR24155:SF10">
    <property type="entry name" value="OSTEOCLAST-STIMULATING FACTOR 1"/>
    <property type="match status" value="1"/>
</dbReference>
<gene>
    <name evidence="11" type="primary">Ostf1</name>
    <name evidence="11" type="ORF">FJT64_000290</name>
</gene>
<dbReference type="Pfam" id="PF12796">
    <property type="entry name" value="Ank_2"/>
    <property type="match status" value="1"/>
</dbReference>
<dbReference type="GO" id="GO:0007165">
    <property type="term" value="P:signal transduction"/>
    <property type="evidence" value="ECO:0007669"/>
    <property type="project" value="TreeGrafter"/>
</dbReference>
<reference evidence="11 12" key="1">
    <citation type="submission" date="2019-07" db="EMBL/GenBank/DDBJ databases">
        <title>Draft genome assembly of a fouling barnacle, Amphibalanus amphitrite (Darwin, 1854): The first reference genome for Thecostraca.</title>
        <authorList>
            <person name="Kim W."/>
        </authorList>
    </citation>
    <scope>NUCLEOTIDE SEQUENCE [LARGE SCALE GENOMIC DNA]</scope>
    <source>
        <strain evidence="11">SNU_AA5</strain>
        <tissue evidence="11">Soma without cirri and trophi</tissue>
    </source>
</reference>
<feature type="repeat" description="ANK" evidence="8">
    <location>
        <begin position="111"/>
        <end position="132"/>
    </location>
</feature>
<dbReference type="EMBL" id="VIIS01000780">
    <property type="protein sequence ID" value="KAF0305097.1"/>
    <property type="molecule type" value="Genomic_DNA"/>
</dbReference>
<proteinExistence type="predicted"/>
<dbReference type="GO" id="GO:0005737">
    <property type="term" value="C:cytoplasm"/>
    <property type="evidence" value="ECO:0007669"/>
    <property type="project" value="UniProtKB-SubCell"/>
</dbReference>
<dbReference type="PROSITE" id="PS50002">
    <property type="entry name" value="SH3"/>
    <property type="match status" value="1"/>
</dbReference>
<dbReference type="Gene3D" id="2.30.30.40">
    <property type="entry name" value="SH3 Domains"/>
    <property type="match status" value="1"/>
</dbReference>
<dbReference type="InterPro" id="IPR001452">
    <property type="entry name" value="SH3_domain"/>
</dbReference>
<protein>
    <recommendedName>
        <fullName evidence="7">Osteoclast-stimulating factor 1</fullName>
    </recommendedName>
</protein>
<evidence type="ECO:0000256" key="7">
    <source>
        <dbReference type="ARBA" id="ARBA00040640"/>
    </source>
</evidence>
<dbReference type="AlphaFoldDB" id="A0A6A4WBH5"/>
<dbReference type="PANTHER" id="PTHR24155">
    <property type="entry name" value="OSTEOCLAST-STIMULATING FACTOR 1"/>
    <property type="match status" value="1"/>
</dbReference>
<dbReference type="Proteomes" id="UP000440578">
    <property type="component" value="Unassembled WGS sequence"/>
</dbReference>
<dbReference type="Pfam" id="PF14604">
    <property type="entry name" value="SH3_9"/>
    <property type="match status" value="1"/>
</dbReference>
<evidence type="ECO:0000256" key="8">
    <source>
        <dbReference type="PROSITE-ProRule" id="PRU00023"/>
    </source>
</evidence>
<evidence type="ECO:0000313" key="12">
    <source>
        <dbReference type="Proteomes" id="UP000440578"/>
    </source>
</evidence>
<dbReference type="Gene3D" id="1.25.40.20">
    <property type="entry name" value="Ankyrin repeat-containing domain"/>
    <property type="match status" value="1"/>
</dbReference>
<keyword evidence="2 9" id="KW-0728">SH3 domain</keyword>
<comment type="caution">
    <text evidence="11">The sequence shown here is derived from an EMBL/GenBank/DDBJ whole genome shotgun (WGS) entry which is preliminary data.</text>
</comment>
<dbReference type="InterPro" id="IPR002110">
    <property type="entry name" value="Ankyrin_rpt"/>
</dbReference>
<dbReference type="InterPro" id="IPR036028">
    <property type="entry name" value="SH3-like_dom_sf"/>
</dbReference>
<comment type="function">
    <text evidence="6">Induces bone resorption, acting probably through a signaling cascade which results in the secretion of factor(s) enhancing osteoclast formation and activity.</text>
</comment>
<organism evidence="11 12">
    <name type="scientific">Amphibalanus amphitrite</name>
    <name type="common">Striped barnacle</name>
    <name type="synonym">Balanus amphitrite</name>
    <dbReference type="NCBI Taxonomy" id="1232801"/>
    <lineage>
        <taxon>Eukaryota</taxon>
        <taxon>Metazoa</taxon>
        <taxon>Ecdysozoa</taxon>
        <taxon>Arthropoda</taxon>
        <taxon>Crustacea</taxon>
        <taxon>Multicrustacea</taxon>
        <taxon>Cirripedia</taxon>
        <taxon>Thoracica</taxon>
        <taxon>Thoracicalcarea</taxon>
        <taxon>Balanomorpha</taxon>
        <taxon>Balanoidea</taxon>
        <taxon>Balanidae</taxon>
        <taxon>Amphibalaninae</taxon>
        <taxon>Amphibalanus</taxon>
    </lineage>
</organism>
<dbReference type="SUPFAM" id="SSF50044">
    <property type="entry name" value="SH3-domain"/>
    <property type="match status" value="1"/>
</dbReference>
<evidence type="ECO:0000256" key="4">
    <source>
        <dbReference type="ARBA" id="ARBA00022737"/>
    </source>
</evidence>
<dbReference type="PRINTS" id="PR00452">
    <property type="entry name" value="SH3DOMAIN"/>
</dbReference>
<dbReference type="PROSITE" id="PS50297">
    <property type="entry name" value="ANK_REP_REGION"/>
    <property type="match status" value="2"/>
</dbReference>
<dbReference type="SMART" id="SM00326">
    <property type="entry name" value="SH3"/>
    <property type="match status" value="1"/>
</dbReference>
<evidence type="ECO:0000256" key="1">
    <source>
        <dbReference type="ARBA" id="ARBA00004496"/>
    </source>
</evidence>
<evidence type="ECO:0000256" key="6">
    <source>
        <dbReference type="ARBA" id="ARBA00037432"/>
    </source>
</evidence>
<evidence type="ECO:0000259" key="10">
    <source>
        <dbReference type="PROSITE" id="PS50002"/>
    </source>
</evidence>
<dbReference type="SUPFAM" id="SSF48403">
    <property type="entry name" value="Ankyrin repeat"/>
    <property type="match status" value="1"/>
</dbReference>
<name>A0A6A4WBH5_AMPAM</name>
<evidence type="ECO:0000256" key="9">
    <source>
        <dbReference type="PROSITE-ProRule" id="PRU00192"/>
    </source>
</evidence>
<dbReference type="PROSITE" id="PS50088">
    <property type="entry name" value="ANK_REPEAT"/>
    <property type="match status" value="2"/>
</dbReference>
<sequence>MALRAAPPPPKLAPKPGSVKVYRAIYKYTAQSEDELSFEAGDLLYVKEPSADQVWWTASCGTKTGLVPYNYVEERSEPLESPLHEAAKRGHLSFLQDCLRHRVSVNGLDKAGNTALHWAARGGHLECAEALLAVPTVCVNVQNKLGDTALHLAAWRGQAEMVSLLLRHGADQNVCNGQQQRPADLAQSASCAALLRPRSCTDDDYGVESDSD</sequence>
<keyword evidence="3" id="KW-0963">Cytoplasm</keyword>
<keyword evidence="5 8" id="KW-0040">ANK repeat</keyword>
<feature type="domain" description="SH3" evidence="10">
    <location>
        <begin position="17"/>
        <end position="77"/>
    </location>
</feature>
<comment type="subcellular location">
    <subcellularLocation>
        <location evidence="1">Cytoplasm</location>
    </subcellularLocation>
</comment>
<dbReference type="PRINTS" id="PR01415">
    <property type="entry name" value="ANKYRIN"/>
</dbReference>